<gene>
    <name evidence="1" type="ORF">M5J20_10410</name>
</gene>
<dbReference type="RefSeq" id="WP_253579328.1">
    <property type="nucleotide sequence ID" value="NZ_JAMFTQ010000019.1"/>
</dbReference>
<reference evidence="1" key="1">
    <citation type="submission" date="2022-05" db="EMBL/GenBank/DDBJ databases">
        <title>Corynebacterium sp. TA-R-1 sp. nov., isolated from human feces.</title>
        <authorList>
            <person name="Shamsuzzaman M."/>
            <person name="Dahal R.H."/>
        </authorList>
    </citation>
    <scope>NUCLEOTIDE SEQUENCE</scope>
    <source>
        <strain evidence="1">TA-R-1</strain>
    </source>
</reference>
<dbReference type="Proteomes" id="UP001204000">
    <property type="component" value="Unassembled WGS sequence"/>
</dbReference>
<dbReference type="EMBL" id="JAMFTQ010000019">
    <property type="protein sequence ID" value="MCP1388585.1"/>
    <property type="molecule type" value="Genomic_DNA"/>
</dbReference>
<evidence type="ECO:0000313" key="1">
    <source>
        <dbReference type="EMBL" id="MCP1388585.1"/>
    </source>
</evidence>
<keyword evidence="2" id="KW-1185">Reference proteome</keyword>
<sequence length="151" mass="16596">MTAENITPLSFERITALFDEMGWRYDVQDTGTVLRTGFSGIGMELKQLGSSIAIVTTVAVDTVTAARFDEVLSWVEQYNNDNAFPTATALLDPERDFTAFGAAYTLPGDWGYTDDQFIAHITSGIEGVVNAGRDFLTAFAPEIIERIDENL</sequence>
<dbReference type="Pfam" id="PF10722">
    <property type="entry name" value="YbjN"/>
    <property type="match status" value="1"/>
</dbReference>
<proteinExistence type="predicted"/>
<organism evidence="1 2">
    <name type="scientific">Corynebacterium stercoris</name>
    <dbReference type="NCBI Taxonomy" id="2943490"/>
    <lineage>
        <taxon>Bacteria</taxon>
        <taxon>Bacillati</taxon>
        <taxon>Actinomycetota</taxon>
        <taxon>Actinomycetes</taxon>
        <taxon>Mycobacteriales</taxon>
        <taxon>Corynebacteriaceae</taxon>
        <taxon>Corynebacterium</taxon>
    </lineage>
</organism>
<evidence type="ECO:0000313" key="2">
    <source>
        <dbReference type="Proteomes" id="UP001204000"/>
    </source>
</evidence>
<dbReference type="InterPro" id="IPR019660">
    <property type="entry name" value="Put_sensory_transdc_reg_YbjN"/>
</dbReference>
<protein>
    <submittedName>
        <fullName evidence="1">YbjN domain-containing protein</fullName>
    </submittedName>
</protein>
<accession>A0ABT1G3I7</accession>
<comment type="caution">
    <text evidence="1">The sequence shown here is derived from an EMBL/GenBank/DDBJ whole genome shotgun (WGS) entry which is preliminary data.</text>
</comment>
<name>A0ABT1G3I7_9CORY</name>